<name>A0ABY5FX50_9MICO</name>
<protein>
    <submittedName>
        <fullName evidence="3">HNH endonuclease</fullName>
    </submittedName>
</protein>
<keyword evidence="3" id="KW-0255">Endonuclease</keyword>
<dbReference type="InterPro" id="IPR003870">
    <property type="entry name" value="DUF222"/>
</dbReference>
<reference evidence="3" key="1">
    <citation type="submission" date="2022-07" db="EMBL/GenBank/DDBJ databases">
        <title>Taxonomic analysis of Microcella humidisoli nov. sp., isolated from riverside soil.</title>
        <authorList>
            <person name="Molina K.M."/>
            <person name="Kim S.B."/>
        </authorList>
    </citation>
    <scope>NUCLEOTIDE SEQUENCE</scope>
    <source>
        <strain evidence="3">MMS21-STM10</strain>
    </source>
</reference>
<dbReference type="InterPro" id="IPR003615">
    <property type="entry name" value="HNH_nuc"/>
</dbReference>
<dbReference type="Pfam" id="PF01844">
    <property type="entry name" value="HNH"/>
    <property type="match status" value="1"/>
</dbReference>
<accession>A0ABY5FX50</accession>
<dbReference type="Pfam" id="PF02720">
    <property type="entry name" value="DUF222"/>
    <property type="match status" value="1"/>
</dbReference>
<dbReference type="EMBL" id="CP101497">
    <property type="protein sequence ID" value="UTT62704.1"/>
    <property type="molecule type" value="Genomic_DNA"/>
</dbReference>
<feature type="domain" description="HNH nuclease" evidence="2">
    <location>
        <begin position="347"/>
        <end position="399"/>
    </location>
</feature>
<keyword evidence="3" id="KW-0540">Nuclease</keyword>
<sequence length="437" mass="47379">MNAPEVALAEAQWPSTRFADSLVDLLQAAATLDRVIASAQSIRAEVIDRARQLAELSAVAESAELNRDDSPSARRQLAHRVLVCEVACALRLPERTAERLIDESDMLVTHLGATHRALAEGSISYRHAQVIIDEAHSLPDEARPHFEQTVLPAAERLTAARLRPRARAERERCHPESIEQRVEKSRAGRHVLLEPAHDGMAWLSAFLPAVRASAIYERITTVSEGIQRSEVGNDVARTLAQLRADVLTDLLVDGVVDATGCGTGVRATVHVTVPVERLLGAATSGEAHTLSTSAFVPPAELEGYGPLDDETARELAAGAPSFTRLLRHPESGAVLSVGRDRYSVPADLATALRIRDRTCRFPGCGRSAARSDIDHTVDWQFGGRTSIDNLAHLCPAHHQLKHRSEWQVSQQGGGVLRWRSPSGLTYVTDPEGGPAPP</sequence>
<proteinExistence type="inferred from homology"/>
<comment type="similarity">
    <text evidence="1">Belongs to the Rv1128c/1148c/1588c/1702c/1945/3466 family.</text>
</comment>
<keyword evidence="4" id="KW-1185">Reference proteome</keyword>
<dbReference type="SMART" id="SM00507">
    <property type="entry name" value="HNHc"/>
    <property type="match status" value="1"/>
</dbReference>
<dbReference type="RefSeq" id="WP_255159835.1">
    <property type="nucleotide sequence ID" value="NZ_CP101497.1"/>
</dbReference>
<gene>
    <name evidence="3" type="ORF">NNL39_00865</name>
</gene>
<dbReference type="GO" id="GO:0004519">
    <property type="term" value="F:endonuclease activity"/>
    <property type="evidence" value="ECO:0007669"/>
    <property type="project" value="UniProtKB-KW"/>
</dbReference>
<dbReference type="Gene3D" id="1.10.30.50">
    <property type="match status" value="1"/>
</dbReference>
<dbReference type="InterPro" id="IPR002711">
    <property type="entry name" value="HNH"/>
</dbReference>
<dbReference type="Proteomes" id="UP001060039">
    <property type="component" value="Chromosome"/>
</dbReference>
<evidence type="ECO:0000256" key="1">
    <source>
        <dbReference type="ARBA" id="ARBA00023450"/>
    </source>
</evidence>
<evidence type="ECO:0000259" key="2">
    <source>
        <dbReference type="SMART" id="SM00507"/>
    </source>
</evidence>
<dbReference type="CDD" id="cd00085">
    <property type="entry name" value="HNHc"/>
    <property type="match status" value="1"/>
</dbReference>
<evidence type="ECO:0000313" key="3">
    <source>
        <dbReference type="EMBL" id="UTT62704.1"/>
    </source>
</evidence>
<organism evidence="3 4">
    <name type="scientific">Microcella humidisoli</name>
    <dbReference type="NCBI Taxonomy" id="2963406"/>
    <lineage>
        <taxon>Bacteria</taxon>
        <taxon>Bacillati</taxon>
        <taxon>Actinomycetota</taxon>
        <taxon>Actinomycetes</taxon>
        <taxon>Micrococcales</taxon>
        <taxon>Microbacteriaceae</taxon>
        <taxon>Microcella</taxon>
    </lineage>
</organism>
<evidence type="ECO:0000313" key="4">
    <source>
        <dbReference type="Proteomes" id="UP001060039"/>
    </source>
</evidence>
<keyword evidence="3" id="KW-0378">Hydrolase</keyword>